<evidence type="ECO:0000259" key="2">
    <source>
        <dbReference type="Pfam" id="PF02720"/>
    </source>
</evidence>
<evidence type="ECO:0000256" key="1">
    <source>
        <dbReference type="SAM" id="MobiDB-lite"/>
    </source>
</evidence>
<keyword evidence="4" id="KW-1185">Reference proteome</keyword>
<accession>A0A7H0SLB1</accession>
<dbReference type="Pfam" id="PF02720">
    <property type="entry name" value="DUF222"/>
    <property type="match status" value="1"/>
</dbReference>
<dbReference type="EMBL" id="CP046884">
    <property type="protein sequence ID" value="QNQ89336.1"/>
    <property type="molecule type" value="Genomic_DNA"/>
</dbReference>
<dbReference type="CDD" id="cd00085">
    <property type="entry name" value="HNHc"/>
    <property type="match status" value="1"/>
</dbReference>
<feature type="domain" description="DUF222" evidence="2">
    <location>
        <begin position="83"/>
        <end position="373"/>
    </location>
</feature>
<dbReference type="RefSeq" id="WP_187974792.1">
    <property type="nucleotide sequence ID" value="NZ_CP046884.1"/>
</dbReference>
<evidence type="ECO:0000313" key="3">
    <source>
        <dbReference type="EMBL" id="QNQ89336.1"/>
    </source>
</evidence>
<feature type="compositionally biased region" description="Basic and acidic residues" evidence="1">
    <location>
        <begin position="134"/>
        <end position="148"/>
    </location>
</feature>
<reference evidence="3 4" key="1">
    <citation type="submission" date="2019-12" db="EMBL/GenBank/DDBJ databases">
        <title>Corynebacterium sp. nov., isolated from feces of the Anser Albifrons in China.</title>
        <authorList>
            <person name="Liu Q."/>
        </authorList>
    </citation>
    <scope>NUCLEOTIDE SEQUENCE [LARGE SCALE GENOMIC DNA]</scope>
    <source>
        <strain evidence="3 4">4H37-19</strain>
    </source>
</reference>
<dbReference type="InterPro" id="IPR003615">
    <property type="entry name" value="HNH_nuc"/>
</dbReference>
<protein>
    <submittedName>
        <fullName evidence="3">DUF222 domain-containing protein</fullName>
    </submittedName>
</protein>
<dbReference type="AlphaFoldDB" id="A0A7H0SLB1"/>
<organism evidence="3 4">
    <name type="scientific">Corynebacterium poyangense</name>
    <dbReference type="NCBI Taxonomy" id="2684405"/>
    <lineage>
        <taxon>Bacteria</taxon>
        <taxon>Bacillati</taxon>
        <taxon>Actinomycetota</taxon>
        <taxon>Actinomycetes</taxon>
        <taxon>Mycobacteriales</taxon>
        <taxon>Corynebacteriaceae</taxon>
        <taxon>Corynebacterium</taxon>
    </lineage>
</organism>
<feature type="region of interest" description="Disordered" evidence="1">
    <location>
        <begin position="100"/>
        <end position="148"/>
    </location>
</feature>
<dbReference type="KEGG" id="cpoy:GP475_00820"/>
<evidence type="ECO:0000313" key="4">
    <source>
        <dbReference type="Proteomes" id="UP000516320"/>
    </source>
</evidence>
<gene>
    <name evidence="3" type="ORF">GP475_00820</name>
</gene>
<dbReference type="Proteomes" id="UP000516320">
    <property type="component" value="Chromosome"/>
</dbReference>
<proteinExistence type="predicted"/>
<dbReference type="InterPro" id="IPR003870">
    <property type="entry name" value="DUF222"/>
</dbReference>
<sequence length="419" mass="47412">MSEKSDIKECVETLRSCLDQIFHVFSPPTSEAFQRNAEDIRVLEHILNFKADVDNAITKSAILAEAGDRVGSRTVIDYFVEELGLSRRTAQRRIDNALLAYPDHNGQPDEPSPTDQQSPKETQPPRPQPSRASTNDEGKKRHRISEEKQSIIASELRHLSKAAQDCRQEIYHDAMKEARLRAPQDLQRWVRRRVELANQKVDHNHAHRDTERRFLMIHDPDHDGGARISGYLPRAQLALLQALIAPAKNLGHLLPESEAAKDSRTISQRRFDALFYILQHKASARDSSRGVGSVIISLTASDIVHLSQGQGMTEQRFPTNTNVVLTGLDLLKLGQHRYHYIVLHDEDTGNPLYLGRTSRLANLYQRIALFARDLVCQHPGCDQAFAHCQAHHLQPWNKGGETGYLQSHYCLPSSPPKQQ</sequence>
<name>A0A7H0SLB1_9CORY</name>